<keyword evidence="4" id="KW-1185">Reference proteome</keyword>
<dbReference type="Proteomes" id="UP001273531">
    <property type="component" value="Unassembled WGS sequence"/>
</dbReference>
<comment type="caution">
    <text evidence="3">The sequence shown here is derived from an EMBL/GenBank/DDBJ whole genome shotgun (WGS) entry which is preliminary data.</text>
</comment>
<dbReference type="RefSeq" id="WP_317227167.1">
    <property type="nucleotide sequence ID" value="NZ_JAWJEJ010000001.1"/>
</dbReference>
<evidence type="ECO:0000313" key="3">
    <source>
        <dbReference type="EMBL" id="MDV3458053.1"/>
    </source>
</evidence>
<evidence type="ECO:0000256" key="1">
    <source>
        <dbReference type="SAM" id="MobiDB-lite"/>
    </source>
</evidence>
<protein>
    <submittedName>
        <fullName evidence="3">Uncharacterized protein</fullName>
    </submittedName>
</protein>
<reference evidence="3 4" key="1">
    <citation type="submission" date="2023-10" db="EMBL/GenBank/DDBJ databases">
        <title>Sphingomonas sp. HF-S4 16S ribosomal RNA gene Genome sequencing and assembly.</title>
        <authorList>
            <person name="Lee H."/>
        </authorList>
    </citation>
    <scope>NUCLEOTIDE SEQUENCE [LARGE SCALE GENOMIC DNA]</scope>
    <source>
        <strain evidence="3 4">HF-S4</strain>
    </source>
</reference>
<keyword evidence="2" id="KW-0472">Membrane</keyword>
<feature type="transmembrane region" description="Helical" evidence="2">
    <location>
        <begin position="148"/>
        <end position="170"/>
    </location>
</feature>
<proteinExistence type="predicted"/>
<feature type="compositionally biased region" description="Low complexity" evidence="1">
    <location>
        <begin position="121"/>
        <end position="138"/>
    </location>
</feature>
<sequence>MGLISLFGAGMAMQFEKHGTGYVYRANGTGPALPVSEAEFERFVFKGGVSFLLHVAAFFLCVVAAAMVTAMWFPQGDEAGGFVLMGAMLVAIGWALYRSVRWSLFAPARALADRAAVSPARPASARPRPRLAGGKRPAAPAPKPRGGWLLVLLFAIAEFIGGLLAALFGYQALFGLGYGAGLVGGLLFGVLTAFLIDRWCQRVTRRSPTEFLQILRIFD</sequence>
<evidence type="ECO:0000256" key="2">
    <source>
        <dbReference type="SAM" id="Phobius"/>
    </source>
</evidence>
<organism evidence="3 4">
    <name type="scientific">Sphingomonas agrestis</name>
    <dbReference type="NCBI Taxonomy" id="3080540"/>
    <lineage>
        <taxon>Bacteria</taxon>
        <taxon>Pseudomonadati</taxon>
        <taxon>Pseudomonadota</taxon>
        <taxon>Alphaproteobacteria</taxon>
        <taxon>Sphingomonadales</taxon>
        <taxon>Sphingomonadaceae</taxon>
        <taxon>Sphingomonas</taxon>
    </lineage>
</organism>
<gene>
    <name evidence="3" type="ORF">RZN05_13740</name>
</gene>
<feature type="transmembrane region" description="Helical" evidence="2">
    <location>
        <begin position="51"/>
        <end position="73"/>
    </location>
</feature>
<keyword evidence="2" id="KW-0812">Transmembrane</keyword>
<feature type="transmembrane region" description="Helical" evidence="2">
    <location>
        <begin position="79"/>
        <end position="97"/>
    </location>
</feature>
<name>A0ABU3Y9H0_9SPHN</name>
<accession>A0ABU3Y9H0</accession>
<feature type="region of interest" description="Disordered" evidence="1">
    <location>
        <begin position="121"/>
        <end position="141"/>
    </location>
</feature>
<evidence type="ECO:0000313" key="4">
    <source>
        <dbReference type="Proteomes" id="UP001273531"/>
    </source>
</evidence>
<feature type="transmembrane region" description="Helical" evidence="2">
    <location>
        <begin position="176"/>
        <end position="196"/>
    </location>
</feature>
<dbReference type="EMBL" id="JAWJEJ010000001">
    <property type="protein sequence ID" value="MDV3458053.1"/>
    <property type="molecule type" value="Genomic_DNA"/>
</dbReference>
<keyword evidence="2" id="KW-1133">Transmembrane helix</keyword>